<evidence type="ECO:0000259" key="6">
    <source>
        <dbReference type="PROSITE" id="PS50846"/>
    </source>
</evidence>
<keyword evidence="4" id="KW-0636">Prenylation</keyword>
<dbReference type="InterPro" id="IPR006121">
    <property type="entry name" value="HMA_dom"/>
</dbReference>
<dbReference type="AlphaFoldDB" id="A0AAW2K9P7"/>
<gene>
    <name evidence="7" type="ORF">Sradi_6236100</name>
</gene>
<keyword evidence="3" id="KW-0479">Metal-binding</keyword>
<dbReference type="PANTHER" id="PTHR45868">
    <property type="entry name" value="HEAVY METAL-ASSOCIATED ISOPRENYLATED PLANT PROTEIN 33-RELATED"/>
    <property type="match status" value="1"/>
</dbReference>
<proteinExistence type="inferred from homology"/>
<feature type="domain" description="HMA" evidence="6">
    <location>
        <begin position="2"/>
        <end position="66"/>
    </location>
</feature>
<dbReference type="Pfam" id="PF00403">
    <property type="entry name" value="HMA"/>
    <property type="match status" value="1"/>
</dbReference>
<evidence type="ECO:0000256" key="2">
    <source>
        <dbReference type="ARBA" id="ARBA00022481"/>
    </source>
</evidence>
<keyword evidence="2" id="KW-0488">Methylation</keyword>
<dbReference type="InterPro" id="IPR036163">
    <property type="entry name" value="HMA_dom_sf"/>
</dbReference>
<dbReference type="PANTHER" id="PTHR45868:SF93">
    <property type="entry name" value="OS12G0144600 PROTEIN"/>
    <property type="match status" value="1"/>
</dbReference>
<comment type="similarity">
    <text evidence="5">Belongs to the HIPP family.</text>
</comment>
<name>A0AAW2K9P7_SESRA</name>
<comment type="subcellular location">
    <subcellularLocation>
        <location evidence="1">Membrane</location>
        <topology evidence="1">Peripheral membrane protein</topology>
    </subcellularLocation>
</comment>
<keyword evidence="4" id="KW-0449">Lipoprotein</keyword>
<evidence type="ECO:0000256" key="3">
    <source>
        <dbReference type="ARBA" id="ARBA00022723"/>
    </source>
</evidence>
<dbReference type="GO" id="GO:0009626">
    <property type="term" value="P:plant-type hypersensitive response"/>
    <property type="evidence" value="ECO:0007669"/>
    <property type="project" value="UniProtKB-KW"/>
</dbReference>
<reference evidence="7" key="1">
    <citation type="submission" date="2020-06" db="EMBL/GenBank/DDBJ databases">
        <authorList>
            <person name="Li T."/>
            <person name="Hu X."/>
            <person name="Zhang T."/>
            <person name="Song X."/>
            <person name="Zhang H."/>
            <person name="Dai N."/>
            <person name="Sheng W."/>
            <person name="Hou X."/>
            <person name="Wei L."/>
        </authorList>
    </citation>
    <scope>NUCLEOTIDE SEQUENCE</scope>
    <source>
        <strain evidence="7">G02</strain>
        <tissue evidence="7">Leaf</tissue>
    </source>
</reference>
<evidence type="ECO:0000256" key="1">
    <source>
        <dbReference type="ARBA" id="ARBA00004170"/>
    </source>
</evidence>
<dbReference type="Gene3D" id="3.30.70.100">
    <property type="match status" value="1"/>
</dbReference>
<evidence type="ECO:0000313" key="7">
    <source>
        <dbReference type="EMBL" id="KAL0303680.1"/>
    </source>
</evidence>
<accession>A0AAW2K9P7</accession>
<dbReference type="PROSITE" id="PS50846">
    <property type="entry name" value="HMA_2"/>
    <property type="match status" value="1"/>
</dbReference>
<dbReference type="SUPFAM" id="SSF55008">
    <property type="entry name" value="HMA, heavy metal-associated domain"/>
    <property type="match status" value="1"/>
</dbReference>
<protein>
    <recommendedName>
        <fullName evidence="6">HMA domain-containing protein</fullName>
    </recommendedName>
</protein>
<evidence type="ECO:0000256" key="5">
    <source>
        <dbReference type="ARBA" id="ARBA00024045"/>
    </source>
</evidence>
<organism evidence="7">
    <name type="scientific">Sesamum radiatum</name>
    <name type="common">Black benniseed</name>
    <dbReference type="NCBI Taxonomy" id="300843"/>
    <lineage>
        <taxon>Eukaryota</taxon>
        <taxon>Viridiplantae</taxon>
        <taxon>Streptophyta</taxon>
        <taxon>Embryophyta</taxon>
        <taxon>Tracheophyta</taxon>
        <taxon>Spermatophyta</taxon>
        <taxon>Magnoliopsida</taxon>
        <taxon>eudicotyledons</taxon>
        <taxon>Gunneridae</taxon>
        <taxon>Pentapetalae</taxon>
        <taxon>asterids</taxon>
        <taxon>lamiids</taxon>
        <taxon>Lamiales</taxon>
        <taxon>Pedaliaceae</taxon>
        <taxon>Sesamum</taxon>
    </lineage>
</organism>
<reference evidence="7" key="2">
    <citation type="journal article" date="2024" name="Plant">
        <title>Genomic evolution and insights into agronomic trait innovations of Sesamum species.</title>
        <authorList>
            <person name="Miao H."/>
            <person name="Wang L."/>
            <person name="Qu L."/>
            <person name="Liu H."/>
            <person name="Sun Y."/>
            <person name="Le M."/>
            <person name="Wang Q."/>
            <person name="Wei S."/>
            <person name="Zheng Y."/>
            <person name="Lin W."/>
            <person name="Duan Y."/>
            <person name="Cao H."/>
            <person name="Xiong S."/>
            <person name="Wang X."/>
            <person name="Wei L."/>
            <person name="Li C."/>
            <person name="Ma Q."/>
            <person name="Ju M."/>
            <person name="Zhao R."/>
            <person name="Li G."/>
            <person name="Mu C."/>
            <person name="Tian Q."/>
            <person name="Mei H."/>
            <person name="Zhang T."/>
            <person name="Gao T."/>
            <person name="Zhang H."/>
        </authorList>
    </citation>
    <scope>NUCLEOTIDE SEQUENCE</scope>
    <source>
        <strain evidence="7">G02</strain>
    </source>
</reference>
<dbReference type="GO" id="GO:0016020">
    <property type="term" value="C:membrane"/>
    <property type="evidence" value="ECO:0007669"/>
    <property type="project" value="UniProtKB-SubCell"/>
</dbReference>
<sequence>MMQTKVLSMNINCCEKCPKILKKKLLKMPGVDSVAIDLEKDVVLVTGTVDAMTLVNNVAKLGKTVHLLPTNKPPKNKNNHVHEKHMEISDEEAPTIPLQKGKMHKNCCCRDGRHSDKKKVEEHKCEAYVPAKVDERICRDYYCKVHPKSRKIVDKVPAESSALFGAYRFTTVALGEGFLIEARICTRGGTERSRPVHPVSGTVQRLGCFHLHLVFSRSCSLE</sequence>
<comment type="caution">
    <text evidence="7">The sequence shown here is derived from an EMBL/GenBank/DDBJ whole genome shotgun (WGS) entry which is preliminary data.</text>
</comment>
<dbReference type="GO" id="GO:0046872">
    <property type="term" value="F:metal ion binding"/>
    <property type="evidence" value="ECO:0007669"/>
    <property type="project" value="UniProtKB-KW"/>
</dbReference>
<dbReference type="EMBL" id="JACGWJ010000029">
    <property type="protein sequence ID" value="KAL0303680.1"/>
    <property type="molecule type" value="Genomic_DNA"/>
</dbReference>
<evidence type="ECO:0000256" key="4">
    <source>
        <dbReference type="ARBA" id="ARBA00023289"/>
    </source>
</evidence>